<dbReference type="SUPFAM" id="SSF111369">
    <property type="entry name" value="HlyD-like secretion proteins"/>
    <property type="match status" value="1"/>
</dbReference>
<feature type="domain" description="Multidrug resistance protein MdtA-like barrel-sandwich hybrid" evidence="3">
    <location>
        <begin position="71"/>
        <end position="188"/>
    </location>
</feature>
<dbReference type="Proteomes" id="UP000249393">
    <property type="component" value="Unassembled WGS sequence"/>
</dbReference>
<evidence type="ECO:0000313" key="5">
    <source>
        <dbReference type="EMBL" id="PZR30451.1"/>
    </source>
</evidence>
<dbReference type="Gene3D" id="2.40.30.170">
    <property type="match status" value="1"/>
</dbReference>
<evidence type="ECO:0000259" key="3">
    <source>
        <dbReference type="Pfam" id="PF25917"/>
    </source>
</evidence>
<reference evidence="5 6" key="1">
    <citation type="submission" date="2017-08" db="EMBL/GenBank/DDBJ databases">
        <title>Infants hospitalized years apart are colonized by the same room-sourced microbial strains.</title>
        <authorList>
            <person name="Brooks B."/>
            <person name="Olm M.R."/>
            <person name="Firek B.A."/>
            <person name="Baker R."/>
            <person name="Thomas B.C."/>
            <person name="Morowitz M.J."/>
            <person name="Banfield J.F."/>
        </authorList>
    </citation>
    <scope>NUCLEOTIDE SEQUENCE [LARGE SCALE GENOMIC DNA]</scope>
    <source>
        <strain evidence="5">S2_003_000_R2_4</strain>
    </source>
</reference>
<dbReference type="PROSITE" id="PS51257">
    <property type="entry name" value="PROKAR_LIPOPROTEIN"/>
    <property type="match status" value="1"/>
</dbReference>
<gene>
    <name evidence="5" type="ORF">DI526_22460</name>
</gene>
<evidence type="ECO:0000259" key="4">
    <source>
        <dbReference type="Pfam" id="PF25954"/>
    </source>
</evidence>
<dbReference type="NCBIfam" id="TIGR01730">
    <property type="entry name" value="RND_mfp"/>
    <property type="match status" value="1"/>
</dbReference>
<feature type="domain" description="CusB-like beta-barrel" evidence="4">
    <location>
        <begin position="205"/>
        <end position="275"/>
    </location>
</feature>
<dbReference type="Gene3D" id="2.40.50.100">
    <property type="match status" value="1"/>
</dbReference>
<dbReference type="Pfam" id="PF25917">
    <property type="entry name" value="BSH_RND"/>
    <property type="match status" value="1"/>
</dbReference>
<sequence>MTTRSLLATALVSAALVGVGGGLSACGKKTETEAAKPAGAQQARAVSITRVETRSLGGGFKASGQLIPREEAAVGSELSGYRVAQVFVEEGAWVKAGQPLAQLDNTLLRAQIAQQAAVAAQAEAEAKRVTGLDGQGILSQEQIESRRYTAKAQTAALAELQTRDRRMTITAPVSGRVLERTVRPGDVAGGSTPWFRIARDGLVELNAEVGEADLANVRVGQPVQVTAPGGATVSGKVRIVSPLIDSSTRLGRVRVQLPLNEALRAGGMASAAFGASGVQVAAVPEAALRLDAEGASLMTVDANNIARQIPVKTGARAGGWVQLLDGPAVGTRVLLGGSAFTLDGDKVKPIEKAAR</sequence>
<dbReference type="PANTHER" id="PTHR30469:SF15">
    <property type="entry name" value="HLYD FAMILY OF SECRETION PROTEINS"/>
    <property type="match status" value="1"/>
</dbReference>
<organism evidence="5 6">
    <name type="scientific">Caulobacter segnis</name>
    <dbReference type="NCBI Taxonomy" id="88688"/>
    <lineage>
        <taxon>Bacteria</taxon>
        <taxon>Pseudomonadati</taxon>
        <taxon>Pseudomonadota</taxon>
        <taxon>Alphaproteobacteria</taxon>
        <taxon>Caulobacterales</taxon>
        <taxon>Caulobacteraceae</taxon>
        <taxon>Caulobacter</taxon>
    </lineage>
</organism>
<dbReference type="InterPro" id="IPR006143">
    <property type="entry name" value="RND_pump_MFP"/>
</dbReference>
<feature type="chain" id="PRO_5015921838" evidence="2">
    <location>
        <begin position="26"/>
        <end position="355"/>
    </location>
</feature>
<name>A0A2W5X1R5_9CAUL</name>
<feature type="signal peptide" evidence="2">
    <location>
        <begin position="1"/>
        <end position="25"/>
    </location>
</feature>
<dbReference type="InterPro" id="IPR058625">
    <property type="entry name" value="MdtA-like_BSH"/>
</dbReference>
<accession>A0A2W5X1R5</accession>
<evidence type="ECO:0000313" key="6">
    <source>
        <dbReference type="Proteomes" id="UP000249393"/>
    </source>
</evidence>
<dbReference type="EMBL" id="QFQZ01000135">
    <property type="protein sequence ID" value="PZR30451.1"/>
    <property type="molecule type" value="Genomic_DNA"/>
</dbReference>
<dbReference type="Gene3D" id="1.10.287.470">
    <property type="entry name" value="Helix hairpin bin"/>
    <property type="match status" value="1"/>
</dbReference>
<comment type="caution">
    <text evidence="5">The sequence shown here is derived from an EMBL/GenBank/DDBJ whole genome shotgun (WGS) entry which is preliminary data.</text>
</comment>
<evidence type="ECO:0000256" key="1">
    <source>
        <dbReference type="ARBA" id="ARBA00009477"/>
    </source>
</evidence>
<dbReference type="GO" id="GO:0015562">
    <property type="term" value="F:efflux transmembrane transporter activity"/>
    <property type="evidence" value="ECO:0007669"/>
    <property type="project" value="TreeGrafter"/>
</dbReference>
<evidence type="ECO:0000256" key="2">
    <source>
        <dbReference type="SAM" id="SignalP"/>
    </source>
</evidence>
<dbReference type="RefSeq" id="WP_304283162.1">
    <property type="nucleotide sequence ID" value="NZ_QFQZ01000135.1"/>
</dbReference>
<dbReference type="Gene3D" id="2.40.420.20">
    <property type="match status" value="1"/>
</dbReference>
<dbReference type="PANTHER" id="PTHR30469">
    <property type="entry name" value="MULTIDRUG RESISTANCE PROTEIN MDTA"/>
    <property type="match status" value="1"/>
</dbReference>
<proteinExistence type="inferred from homology"/>
<dbReference type="InterPro" id="IPR058792">
    <property type="entry name" value="Beta-barrel_RND_2"/>
</dbReference>
<protein>
    <submittedName>
        <fullName evidence="5">Efflux RND transporter periplasmic adaptor subunit</fullName>
    </submittedName>
</protein>
<dbReference type="Pfam" id="PF25954">
    <property type="entry name" value="Beta-barrel_RND_2"/>
    <property type="match status" value="1"/>
</dbReference>
<dbReference type="AlphaFoldDB" id="A0A2W5X1R5"/>
<comment type="similarity">
    <text evidence="1">Belongs to the membrane fusion protein (MFP) (TC 8.A.1) family.</text>
</comment>
<keyword evidence="2" id="KW-0732">Signal</keyword>
<dbReference type="GO" id="GO:1990281">
    <property type="term" value="C:efflux pump complex"/>
    <property type="evidence" value="ECO:0007669"/>
    <property type="project" value="TreeGrafter"/>
</dbReference>